<dbReference type="SMART" id="SM00256">
    <property type="entry name" value="FBOX"/>
    <property type="match status" value="1"/>
</dbReference>
<dbReference type="KEGG" id="mgl:MGL_2979"/>
<dbReference type="InterPro" id="IPR036047">
    <property type="entry name" value="F-box-like_dom_sf"/>
</dbReference>
<gene>
    <name evidence="6" type="ORF">MGL_2979</name>
</gene>
<feature type="repeat" description="WD" evidence="3">
    <location>
        <begin position="162"/>
        <end position="191"/>
    </location>
</feature>
<accession>A8Q6I8</accession>
<dbReference type="SMART" id="SM00320">
    <property type="entry name" value="WD40"/>
    <property type="match status" value="7"/>
</dbReference>
<dbReference type="PRINTS" id="PR00320">
    <property type="entry name" value="GPROTEINBRPT"/>
</dbReference>
<keyword evidence="7" id="KW-1185">Reference proteome</keyword>
<dbReference type="InterPro" id="IPR001810">
    <property type="entry name" value="F-box_dom"/>
</dbReference>
<feature type="repeat" description="WD" evidence="3">
    <location>
        <begin position="219"/>
        <end position="258"/>
    </location>
</feature>
<dbReference type="STRING" id="425265.A8Q6I8"/>
<evidence type="ECO:0000256" key="3">
    <source>
        <dbReference type="PROSITE-ProRule" id="PRU00221"/>
    </source>
</evidence>
<dbReference type="Gene3D" id="2.130.10.10">
    <property type="entry name" value="YVTN repeat-like/Quinoprotein amine dehydrogenase"/>
    <property type="match status" value="2"/>
</dbReference>
<dbReference type="InterPro" id="IPR036322">
    <property type="entry name" value="WD40_repeat_dom_sf"/>
</dbReference>
<keyword evidence="2" id="KW-0677">Repeat</keyword>
<dbReference type="InterPro" id="IPR001680">
    <property type="entry name" value="WD40_rpt"/>
</dbReference>
<dbReference type="PANTHER" id="PTHR14604:SF4">
    <property type="entry name" value="F-BOX DOMAIN-CONTAINING PROTEIN"/>
    <property type="match status" value="1"/>
</dbReference>
<dbReference type="Gene3D" id="1.20.1280.50">
    <property type="match status" value="1"/>
</dbReference>
<protein>
    <recommendedName>
        <fullName evidence="5">F-box domain-containing protein</fullName>
    </recommendedName>
</protein>
<sequence>MLAHLPHEVAIYILSLLTLEDVLCASLVSRHWNRLTTNPALWHRLFFKRRGWRIRPDYITSLLNNTALNAARIPIIDWKALYVGRHELDRRWFALKTKVRSNTLAVPFSPKLARCKGHTNSVYCCAVCPPAPAWPHGYIITGSRDWSIRIWDAASRECLATLQQHQGSVLCMTYSNGMLVSGSSDGTACVWINETLAGRPCPAGTDQANSPLFHARYQLSGHRAGILDICFDKCWIVTASRDGTLCVWHRYSGELVRVFREHGACVNACSINDGRVASAASNGTVYIWDPASGYVLQRLNGIRCGIATIQLSGAICLTGSSDKCIRIWDVTSGACIFRTLCYDEDRQLLLSGGWDRKTRLWDLSRTLALESHPTPVLLLEIGVHHTRVFHVQLDVTRILSACEDHSLWIADFGGQGIITDMYT</sequence>
<dbReference type="Proteomes" id="UP000008837">
    <property type="component" value="Unassembled WGS sequence"/>
</dbReference>
<feature type="chain" id="PRO_5002725155" description="F-box domain-containing protein" evidence="4">
    <location>
        <begin position="25"/>
        <end position="423"/>
    </location>
</feature>
<dbReference type="GeneID" id="5854300"/>
<dbReference type="PROSITE" id="PS50082">
    <property type="entry name" value="WD_REPEATS_2"/>
    <property type="match status" value="5"/>
</dbReference>
<dbReference type="PROSITE" id="PS00678">
    <property type="entry name" value="WD_REPEATS_1"/>
    <property type="match status" value="2"/>
</dbReference>
<evidence type="ECO:0000313" key="6">
    <source>
        <dbReference type="EMBL" id="EDP42779.1"/>
    </source>
</evidence>
<proteinExistence type="predicted"/>
<dbReference type="OMA" id="KDISICV"/>
<dbReference type="OrthoDB" id="19711at2759"/>
<dbReference type="Pfam" id="PF00400">
    <property type="entry name" value="WD40"/>
    <property type="match status" value="6"/>
</dbReference>
<keyword evidence="1 3" id="KW-0853">WD repeat</keyword>
<dbReference type="SUPFAM" id="SSF81383">
    <property type="entry name" value="F-box domain"/>
    <property type="match status" value="1"/>
</dbReference>
<dbReference type="InterPro" id="IPR050995">
    <property type="entry name" value="WD-F-box_domain-protein"/>
</dbReference>
<feature type="repeat" description="WD" evidence="3">
    <location>
        <begin position="115"/>
        <end position="161"/>
    </location>
</feature>
<dbReference type="InParanoid" id="A8Q6I8"/>
<feature type="domain" description="F-box" evidence="5">
    <location>
        <begin position="1"/>
        <end position="45"/>
    </location>
</feature>
<dbReference type="VEuPathDB" id="FungiDB:MGL_2979"/>
<name>A8Q6I8_MALGO</name>
<dbReference type="PANTHER" id="PTHR14604">
    <property type="entry name" value="WD40 REPEAT PF20"/>
    <property type="match status" value="1"/>
</dbReference>
<dbReference type="FunCoup" id="A8Q6I8">
    <property type="interactions" value="108"/>
</dbReference>
<reference evidence="6 7" key="1">
    <citation type="journal article" date="2007" name="Proc. Natl. Acad. Sci. U.S.A.">
        <title>Dandruff-associated Malassezia genomes reveal convergent and divergent virulence traits shared with plant and human fungal pathogens.</title>
        <authorList>
            <person name="Xu J."/>
            <person name="Saunders C.W."/>
            <person name="Hu P."/>
            <person name="Grant R.A."/>
            <person name="Boekhout T."/>
            <person name="Kuramae E.E."/>
            <person name="Kronstad J.W."/>
            <person name="Deangelis Y.M."/>
            <person name="Reeder N.L."/>
            <person name="Johnstone K.R."/>
            <person name="Leland M."/>
            <person name="Fieno A.M."/>
            <person name="Begley W.M."/>
            <person name="Sun Y."/>
            <person name="Lacey M.P."/>
            <person name="Chaudhary T."/>
            <person name="Keough T."/>
            <person name="Chu L."/>
            <person name="Sears R."/>
            <person name="Yuan B."/>
            <person name="Dawson T.L.Jr."/>
        </authorList>
    </citation>
    <scope>NUCLEOTIDE SEQUENCE [LARGE SCALE GENOMIC DNA]</scope>
    <source>
        <strain evidence="7">ATCC MYA-4612 / CBS 7966</strain>
    </source>
</reference>
<dbReference type="InterPro" id="IPR020472">
    <property type="entry name" value="WD40_PAC1"/>
</dbReference>
<evidence type="ECO:0000256" key="2">
    <source>
        <dbReference type="ARBA" id="ARBA00022737"/>
    </source>
</evidence>
<organism evidence="6 7">
    <name type="scientific">Malassezia globosa (strain ATCC MYA-4612 / CBS 7966)</name>
    <name type="common">Dandruff-associated fungus</name>
    <dbReference type="NCBI Taxonomy" id="425265"/>
    <lineage>
        <taxon>Eukaryota</taxon>
        <taxon>Fungi</taxon>
        <taxon>Dikarya</taxon>
        <taxon>Basidiomycota</taxon>
        <taxon>Ustilaginomycotina</taxon>
        <taxon>Malasseziomycetes</taxon>
        <taxon>Malasseziales</taxon>
        <taxon>Malasseziaceae</taxon>
        <taxon>Malassezia</taxon>
    </lineage>
</organism>
<dbReference type="EMBL" id="AAYY01000010">
    <property type="protein sequence ID" value="EDP42779.1"/>
    <property type="molecule type" value="Genomic_DNA"/>
</dbReference>
<dbReference type="SUPFAM" id="SSF50978">
    <property type="entry name" value="WD40 repeat-like"/>
    <property type="match status" value="1"/>
</dbReference>
<dbReference type="Pfam" id="PF12937">
    <property type="entry name" value="F-box-like"/>
    <property type="match status" value="1"/>
</dbReference>
<evidence type="ECO:0000259" key="5">
    <source>
        <dbReference type="PROSITE" id="PS50181"/>
    </source>
</evidence>
<comment type="caution">
    <text evidence="6">The sequence shown here is derived from an EMBL/GenBank/DDBJ whole genome shotgun (WGS) entry which is preliminary data.</text>
</comment>
<keyword evidence="4" id="KW-0732">Signal</keyword>
<evidence type="ECO:0000256" key="4">
    <source>
        <dbReference type="SAM" id="SignalP"/>
    </source>
</evidence>
<dbReference type="RefSeq" id="XP_001729993.1">
    <property type="nucleotide sequence ID" value="XM_001729941.1"/>
</dbReference>
<evidence type="ECO:0000256" key="1">
    <source>
        <dbReference type="ARBA" id="ARBA00022574"/>
    </source>
</evidence>
<dbReference type="AlphaFoldDB" id="A8Q6I8"/>
<feature type="repeat" description="WD" evidence="3">
    <location>
        <begin position="317"/>
        <end position="338"/>
    </location>
</feature>
<dbReference type="InterPro" id="IPR015943">
    <property type="entry name" value="WD40/YVTN_repeat-like_dom_sf"/>
</dbReference>
<dbReference type="InterPro" id="IPR019775">
    <property type="entry name" value="WD40_repeat_CS"/>
</dbReference>
<feature type="signal peptide" evidence="4">
    <location>
        <begin position="1"/>
        <end position="24"/>
    </location>
</feature>
<dbReference type="CDD" id="cd00200">
    <property type="entry name" value="WD40"/>
    <property type="match status" value="1"/>
</dbReference>
<dbReference type="PROSITE" id="PS50181">
    <property type="entry name" value="FBOX"/>
    <property type="match status" value="1"/>
</dbReference>
<evidence type="ECO:0000313" key="7">
    <source>
        <dbReference type="Proteomes" id="UP000008837"/>
    </source>
</evidence>
<feature type="repeat" description="WD" evidence="3">
    <location>
        <begin position="339"/>
        <end position="371"/>
    </location>
</feature>